<protein>
    <submittedName>
        <fullName evidence="1">Uncharacterized protein</fullName>
    </submittedName>
</protein>
<keyword evidence="2" id="KW-1185">Reference proteome</keyword>
<dbReference type="Proteomes" id="UP000735302">
    <property type="component" value="Unassembled WGS sequence"/>
</dbReference>
<evidence type="ECO:0000313" key="1">
    <source>
        <dbReference type="EMBL" id="GFN99750.1"/>
    </source>
</evidence>
<dbReference type="EMBL" id="BLXT01003024">
    <property type="protein sequence ID" value="GFN99750.1"/>
    <property type="molecule type" value="Genomic_DNA"/>
</dbReference>
<name>A0AAV3ZUY0_9GAST</name>
<organism evidence="1 2">
    <name type="scientific">Plakobranchus ocellatus</name>
    <dbReference type="NCBI Taxonomy" id="259542"/>
    <lineage>
        <taxon>Eukaryota</taxon>
        <taxon>Metazoa</taxon>
        <taxon>Spiralia</taxon>
        <taxon>Lophotrochozoa</taxon>
        <taxon>Mollusca</taxon>
        <taxon>Gastropoda</taxon>
        <taxon>Heterobranchia</taxon>
        <taxon>Euthyneura</taxon>
        <taxon>Panpulmonata</taxon>
        <taxon>Sacoglossa</taxon>
        <taxon>Placobranchoidea</taxon>
        <taxon>Plakobranchidae</taxon>
        <taxon>Plakobranchus</taxon>
    </lineage>
</organism>
<dbReference type="AlphaFoldDB" id="A0AAV3ZUY0"/>
<evidence type="ECO:0000313" key="2">
    <source>
        <dbReference type="Proteomes" id="UP000735302"/>
    </source>
</evidence>
<proteinExistence type="predicted"/>
<accession>A0AAV3ZUY0</accession>
<reference evidence="1 2" key="1">
    <citation type="journal article" date="2021" name="Elife">
        <title>Chloroplast acquisition without the gene transfer in kleptoplastic sea slugs, Plakobranchus ocellatus.</title>
        <authorList>
            <person name="Maeda T."/>
            <person name="Takahashi S."/>
            <person name="Yoshida T."/>
            <person name="Shimamura S."/>
            <person name="Takaki Y."/>
            <person name="Nagai Y."/>
            <person name="Toyoda A."/>
            <person name="Suzuki Y."/>
            <person name="Arimoto A."/>
            <person name="Ishii H."/>
            <person name="Satoh N."/>
            <person name="Nishiyama T."/>
            <person name="Hasebe M."/>
            <person name="Maruyama T."/>
            <person name="Minagawa J."/>
            <person name="Obokata J."/>
            <person name="Shigenobu S."/>
        </authorList>
    </citation>
    <scope>NUCLEOTIDE SEQUENCE [LARGE SCALE GENOMIC DNA]</scope>
</reference>
<sequence length="111" mass="12367">MPSLKFAFTSAFLLVNTPPPQHSFLNTPLPHHVLLNTPPQHTFLNMPLPHHAFLNTPLPHAFPLRCLFFSTPPLQHTSPPRASTSACILLNMPSTPDAFFSIMPPPKHIFS</sequence>
<comment type="caution">
    <text evidence="1">The sequence shown here is derived from an EMBL/GenBank/DDBJ whole genome shotgun (WGS) entry which is preliminary data.</text>
</comment>
<gene>
    <name evidence="1" type="ORF">PoB_002625600</name>
</gene>